<sequence>MSPANHRRTPSAAQEQMLATFMAVGPNHAFGLRLDHADGDRVDVSWSIDDRHLQTYGIVHGGVYCAVVETAGSIGGGLWFGDQGRVVGLANHTEFLRPVTHGCSLTATALPLHRGRTQQLWEVRISDDSARLMAHGQLRLQNVPHLAE</sequence>
<dbReference type="Proteomes" id="UP000467148">
    <property type="component" value="Chromosome"/>
</dbReference>
<dbReference type="RefSeq" id="WP_246227447.1">
    <property type="nucleotide sequence ID" value="NZ_AP022596.1"/>
</dbReference>
<dbReference type="GO" id="GO:0061522">
    <property type="term" value="F:1,4-dihydroxy-2-naphthoyl-CoA thioesterase activity"/>
    <property type="evidence" value="ECO:0007669"/>
    <property type="project" value="TreeGrafter"/>
</dbReference>
<gene>
    <name evidence="4" type="ORF">MHEL_52700</name>
</gene>
<feature type="domain" description="Thioesterase" evidence="3">
    <location>
        <begin position="56"/>
        <end position="133"/>
    </location>
</feature>
<dbReference type="CDD" id="cd03443">
    <property type="entry name" value="PaaI_thioesterase"/>
    <property type="match status" value="1"/>
</dbReference>
<name>A0A7I7TCW1_9MYCO</name>
<keyword evidence="2" id="KW-0378">Hydrolase</keyword>
<dbReference type="EMBL" id="AP022596">
    <property type="protein sequence ID" value="BBY67027.1"/>
    <property type="molecule type" value="Genomic_DNA"/>
</dbReference>
<dbReference type="SUPFAM" id="SSF54637">
    <property type="entry name" value="Thioesterase/thiol ester dehydrase-isomerase"/>
    <property type="match status" value="1"/>
</dbReference>
<evidence type="ECO:0000313" key="5">
    <source>
        <dbReference type="Proteomes" id="UP000467148"/>
    </source>
</evidence>
<dbReference type="GO" id="GO:0005829">
    <property type="term" value="C:cytosol"/>
    <property type="evidence" value="ECO:0007669"/>
    <property type="project" value="TreeGrafter"/>
</dbReference>
<dbReference type="PANTHER" id="PTHR43240">
    <property type="entry name" value="1,4-DIHYDROXY-2-NAPHTHOYL-COA THIOESTERASE 1"/>
    <property type="match status" value="1"/>
</dbReference>
<proteinExistence type="inferred from homology"/>
<protein>
    <submittedName>
        <fullName evidence="4">Putative phenylacetic acid degradation-related protein</fullName>
    </submittedName>
</protein>
<reference evidence="4 5" key="1">
    <citation type="journal article" date="2019" name="Emerg. Microbes Infect.">
        <title>Comprehensive subspecies identification of 175 nontuberculous mycobacteria species based on 7547 genomic profiles.</title>
        <authorList>
            <person name="Matsumoto Y."/>
            <person name="Kinjo T."/>
            <person name="Motooka D."/>
            <person name="Nabeya D."/>
            <person name="Jung N."/>
            <person name="Uechi K."/>
            <person name="Horii T."/>
            <person name="Iida T."/>
            <person name="Fujita J."/>
            <person name="Nakamura S."/>
        </authorList>
    </citation>
    <scope>NUCLEOTIDE SEQUENCE [LARGE SCALE GENOMIC DNA]</scope>
    <source>
        <strain evidence="4 5">JCM 30396</strain>
    </source>
</reference>
<dbReference type="NCBIfam" id="TIGR00369">
    <property type="entry name" value="unchar_dom_1"/>
    <property type="match status" value="1"/>
</dbReference>
<dbReference type="InterPro" id="IPR029069">
    <property type="entry name" value="HotDog_dom_sf"/>
</dbReference>
<dbReference type="AlphaFoldDB" id="A0A7I7TCW1"/>
<evidence type="ECO:0000259" key="3">
    <source>
        <dbReference type="Pfam" id="PF03061"/>
    </source>
</evidence>
<dbReference type="KEGG" id="mhev:MHEL_52700"/>
<organism evidence="4 5">
    <name type="scientific">Mycolicibacterium helvum</name>
    <dbReference type="NCBI Taxonomy" id="1534349"/>
    <lineage>
        <taxon>Bacteria</taxon>
        <taxon>Bacillati</taxon>
        <taxon>Actinomycetota</taxon>
        <taxon>Actinomycetes</taxon>
        <taxon>Mycobacteriales</taxon>
        <taxon>Mycobacteriaceae</taxon>
        <taxon>Mycolicibacterium</taxon>
    </lineage>
</organism>
<dbReference type="InterPro" id="IPR003736">
    <property type="entry name" value="PAAI_dom"/>
</dbReference>
<evidence type="ECO:0000256" key="1">
    <source>
        <dbReference type="ARBA" id="ARBA00008324"/>
    </source>
</evidence>
<comment type="similarity">
    <text evidence="1">Belongs to the thioesterase PaaI family.</text>
</comment>
<dbReference type="Pfam" id="PF03061">
    <property type="entry name" value="4HBT"/>
    <property type="match status" value="1"/>
</dbReference>
<dbReference type="Gene3D" id="3.10.129.10">
    <property type="entry name" value="Hotdog Thioesterase"/>
    <property type="match status" value="1"/>
</dbReference>
<dbReference type="InterPro" id="IPR006683">
    <property type="entry name" value="Thioestr_dom"/>
</dbReference>
<evidence type="ECO:0000313" key="4">
    <source>
        <dbReference type="EMBL" id="BBY67027.1"/>
    </source>
</evidence>
<evidence type="ECO:0000256" key="2">
    <source>
        <dbReference type="ARBA" id="ARBA00022801"/>
    </source>
</evidence>
<accession>A0A7I7TCW1</accession>
<keyword evidence="5" id="KW-1185">Reference proteome</keyword>
<dbReference type="PANTHER" id="PTHR43240:SF5">
    <property type="entry name" value="1,4-DIHYDROXY-2-NAPHTHOYL-COA THIOESTERASE 1"/>
    <property type="match status" value="1"/>
</dbReference>